<keyword evidence="1" id="KW-0472">Membrane</keyword>
<evidence type="ECO:0000256" key="1">
    <source>
        <dbReference type="SAM" id="Phobius"/>
    </source>
</evidence>
<feature type="transmembrane region" description="Helical" evidence="1">
    <location>
        <begin position="93"/>
        <end position="113"/>
    </location>
</feature>
<comment type="caution">
    <text evidence="2">The sequence shown here is derived from an EMBL/GenBank/DDBJ whole genome shotgun (WGS) entry which is preliminary data.</text>
</comment>
<organism evidence="2 3">
    <name type="scientific">Micromonospora saelicesensis</name>
    <dbReference type="NCBI Taxonomy" id="285676"/>
    <lineage>
        <taxon>Bacteria</taxon>
        <taxon>Bacillati</taxon>
        <taxon>Actinomycetota</taxon>
        <taxon>Actinomycetes</taxon>
        <taxon>Micromonosporales</taxon>
        <taxon>Micromonosporaceae</taxon>
        <taxon>Micromonospora</taxon>
    </lineage>
</organism>
<reference evidence="2 3" key="1">
    <citation type="submission" date="2018-03" db="EMBL/GenBank/DDBJ databases">
        <title>Defining the species Micromonospora saelicesensis and Micromonospora noduli under the framework of genomics.</title>
        <authorList>
            <person name="Riesco R."/>
            <person name="Trujillo M.E."/>
        </authorList>
    </citation>
    <scope>NUCLEOTIDE SEQUENCE [LARGE SCALE GENOMIC DNA]</scope>
    <source>
        <strain evidence="2 3">PSN13</strain>
    </source>
</reference>
<evidence type="ECO:0000313" key="3">
    <source>
        <dbReference type="Proteomes" id="UP000249419"/>
    </source>
</evidence>
<dbReference type="RefSeq" id="WP_112678406.1">
    <property type="nucleotide sequence ID" value="NZ_PYAG01000039.1"/>
</dbReference>
<feature type="transmembrane region" description="Helical" evidence="1">
    <location>
        <begin position="17"/>
        <end position="37"/>
    </location>
</feature>
<keyword evidence="1" id="KW-0812">Transmembrane</keyword>
<name>A0A328NEP5_9ACTN</name>
<protein>
    <submittedName>
        <fullName evidence="2">Uncharacterized protein</fullName>
    </submittedName>
</protein>
<feature type="transmembrane region" description="Helical" evidence="1">
    <location>
        <begin position="49"/>
        <end position="72"/>
    </location>
</feature>
<feature type="transmembrane region" description="Helical" evidence="1">
    <location>
        <begin position="144"/>
        <end position="162"/>
    </location>
</feature>
<sequence>MNHADSARVSTAAPPPWAVWAAYAVPLCVLPSAAWRLSLVFTDDAVTQWYMIFLSALSMGLALLTLGLVHRWGQRVPHRVPRIGGRRIPARPVVRVALIGGWSLVAICVYFLLNQRFHLVQSVWVGIGDDEPVHPAPGWEVFRYYAPMLAWGPLVIAVAADYGRRAARVRRLEQHL</sequence>
<dbReference type="Proteomes" id="UP000249419">
    <property type="component" value="Unassembled WGS sequence"/>
</dbReference>
<dbReference type="AlphaFoldDB" id="A0A328NEP5"/>
<gene>
    <name evidence="2" type="ORF">PSN13_05928</name>
</gene>
<proteinExistence type="predicted"/>
<evidence type="ECO:0000313" key="2">
    <source>
        <dbReference type="EMBL" id="RAO28040.1"/>
    </source>
</evidence>
<dbReference type="EMBL" id="PYAG01000039">
    <property type="protein sequence ID" value="RAO28040.1"/>
    <property type="molecule type" value="Genomic_DNA"/>
</dbReference>
<keyword evidence="1" id="KW-1133">Transmembrane helix</keyword>
<accession>A0A328NEP5</accession>